<feature type="compositionally biased region" description="Basic and acidic residues" evidence="1">
    <location>
        <begin position="1"/>
        <end position="23"/>
    </location>
</feature>
<feature type="region of interest" description="Disordered" evidence="1">
    <location>
        <begin position="1"/>
        <end position="36"/>
    </location>
</feature>
<name>F4WIM7_ACREC</name>
<keyword evidence="3" id="KW-1185">Reference proteome</keyword>
<dbReference type="EMBL" id="GL888176">
    <property type="protein sequence ID" value="EGI65963.1"/>
    <property type="molecule type" value="Genomic_DNA"/>
</dbReference>
<dbReference type="Proteomes" id="UP000007755">
    <property type="component" value="Unassembled WGS sequence"/>
</dbReference>
<evidence type="ECO:0000313" key="2">
    <source>
        <dbReference type="EMBL" id="EGI65963.1"/>
    </source>
</evidence>
<organism evidence="3">
    <name type="scientific">Acromyrmex echinatior</name>
    <name type="common">Panamanian leafcutter ant</name>
    <name type="synonym">Acromyrmex octospinosus echinatior</name>
    <dbReference type="NCBI Taxonomy" id="103372"/>
    <lineage>
        <taxon>Eukaryota</taxon>
        <taxon>Metazoa</taxon>
        <taxon>Ecdysozoa</taxon>
        <taxon>Arthropoda</taxon>
        <taxon>Hexapoda</taxon>
        <taxon>Insecta</taxon>
        <taxon>Pterygota</taxon>
        <taxon>Neoptera</taxon>
        <taxon>Endopterygota</taxon>
        <taxon>Hymenoptera</taxon>
        <taxon>Apocrita</taxon>
        <taxon>Aculeata</taxon>
        <taxon>Formicoidea</taxon>
        <taxon>Formicidae</taxon>
        <taxon>Myrmicinae</taxon>
        <taxon>Acromyrmex</taxon>
    </lineage>
</organism>
<gene>
    <name evidence="2" type="ORF">G5I_05551</name>
</gene>
<sequence length="150" mass="16856">MQRKNEEEGEEKNNREQGSRMDWYETTSASGERPAVHPDCRRSIKISYILLCDKTFDFQQFPETDELQPSVVDHVNAGAPMARCSTAYADFVGRPGRQTPRVVLVGATEYPEMSTGWGSNLTFREIQLTEARLKVGVIVDGSASHNREMG</sequence>
<evidence type="ECO:0000313" key="3">
    <source>
        <dbReference type="Proteomes" id="UP000007755"/>
    </source>
</evidence>
<protein>
    <submittedName>
        <fullName evidence="2">Uncharacterized protein</fullName>
    </submittedName>
</protein>
<accession>F4WIM7</accession>
<reference evidence="2" key="1">
    <citation type="submission" date="2011-02" db="EMBL/GenBank/DDBJ databases">
        <title>The genome of the leaf-cutting ant Acromyrmex echinatior suggests key adaptations to social evolution and fungus farming.</title>
        <authorList>
            <person name="Nygaard S."/>
            <person name="Zhang G."/>
        </authorList>
    </citation>
    <scope>NUCLEOTIDE SEQUENCE</scope>
</reference>
<dbReference type="AlphaFoldDB" id="F4WIM7"/>
<dbReference type="InParanoid" id="F4WIM7"/>
<evidence type="ECO:0000256" key="1">
    <source>
        <dbReference type="SAM" id="MobiDB-lite"/>
    </source>
</evidence>
<proteinExistence type="predicted"/>